<dbReference type="EMBL" id="UGQL01000001">
    <property type="protein sequence ID" value="STZ27592.1"/>
    <property type="molecule type" value="Genomic_DNA"/>
</dbReference>
<feature type="domain" description="HTH araC/xylS-type" evidence="4">
    <location>
        <begin position="172"/>
        <end position="253"/>
    </location>
</feature>
<dbReference type="PANTHER" id="PTHR46796">
    <property type="entry name" value="HTH-TYPE TRANSCRIPTIONAL ACTIVATOR RHAS-RELATED"/>
    <property type="match status" value="1"/>
</dbReference>
<dbReference type="GO" id="GO:0003700">
    <property type="term" value="F:DNA-binding transcription factor activity"/>
    <property type="evidence" value="ECO:0007669"/>
    <property type="project" value="InterPro"/>
</dbReference>
<evidence type="ECO:0000256" key="1">
    <source>
        <dbReference type="ARBA" id="ARBA00023015"/>
    </source>
</evidence>
<evidence type="ECO:0000256" key="2">
    <source>
        <dbReference type="ARBA" id="ARBA00023125"/>
    </source>
</evidence>
<dbReference type="GO" id="GO:0043565">
    <property type="term" value="F:sequence-specific DNA binding"/>
    <property type="evidence" value="ECO:0007669"/>
    <property type="project" value="InterPro"/>
</dbReference>
<keyword evidence="2 5" id="KW-0238">DNA-binding</keyword>
<evidence type="ECO:0000313" key="6">
    <source>
        <dbReference type="Proteomes" id="UP000255024"/>
    </source>
</evidence>
<gene>
    <name evidence="5" type="ORF">NCTC11179_01128</name>
</gene>
<dbReference type="PROSITE" id="PS01124">
    <property type="entry name" value="HTH_ARAC_FAMILY_2"/>
    <property type="match status" value="1"/>
</dbReference>
<dbReference type="RefSeq" id="WP_115090504.1">
    <property type="nucleotide sequence ID" value="NZ_CP068107.1"/>
</dbReference>
<evidence type="ECO:0000259" key="4">
    <source>
        <dbReference type="PROSITE" id="PS01124"/>
    </source>
</evidence>
<dbReference type="Gene3D" id="1.10.10.60">
    <property type="entry name" value="Homeodomain-like"/>
    <property type="match status" value="1"/>
</dbReference>
<protein>
    <submittedName>
        <fullName evidence="5">DNA-binding transcriptional activator FeaR</fullName>
    </submittedName>
</protein>
<proteinExistence type="predicted"/>
<sequence length="273" mass="31390">MTIQLFEPPAALQWMVKGYWYSDATSWKHTSYRIYADGYPGLIFQHRQGQSGLFRGDTPLPLCFVYGQKTKGFCLNQCANGTLFFGIQFQPYALKHIFGIDTAQLTDLCIDARELFKGIQLDQLLHLTNGQQLLDYFTTYLSQLIHQSITQPSYIMPIAHDFEQYVGCSSLQVAQECRVSPRTFQRDFKAHVGLSFEAYKQLIKFQMAVGQLQQLKEEKLVEVAYDLNYADQAHFGRVFKSYAGYTPKAFVQKIGRCEEGELLRTQRLRIVAN</sequence>
<keyword evidence="1" id="KW-0805">Transcription regulation</keyword>
<keyword evidence="3" id="KW-0804">Transcription</keyword>
<keyword evidence="6" id="KW-1185">Reference proteome</keyword>
<evidence type="ECO:0000313" key="5">
    <source>
        <dbReference type="EMBL" id="STZ27592.1"/>
    </source>
</evidence>
<name>A0A378RKS7_MYROD</name>
<dbReference type="SUPFAM" id="SSF46689">
    <property type="entry name" value="Homeodomain-like"/>
    <property type="match status" value="1"/>
</dbReference>
<dbReference type="AlphaFoldDB" id="A0A378RKS7"/>
<dbReference type="Pfam" id="PF12833">
    <property type="entry name" value="HTH_18"/>
    <property type="match status" value="1"/>
</dbReference>
<dbReference type="InterPro" id="IPR046532">
    <property type="entry name" value="DUF6597"/>
</dbReference>
<dbReference type="Proteomes" id="UP000255024">
    <property type="component" value="Unassembled WGS sequence"/>
</dbReference>
<dbReference type="PANTHER" id="PTHR46796:SF13">
    <property type="entry name" value="HTH-TYPE TRANSCRIPTIONAL ACTIVATOR RHAS"/>
    <property type="match status" value="1"/>
</dbReference>
<dbReference type="SMART" id="SM00342">
    <property type="entry name" value="HTH_ARAC"/>
    <property type="match status" value="1"/>
</dbReference>
<dbReference type="Pfam" id="PF20240">
    <property type="entry name" value="DUF6597"/>
    <property type="match status" value="1"/>
</dbReference>
<accession>A0A378RKS7</accession>
<organism evidence="5 6">
    <name type="scientific">Myroides odoratus</name>
    <name type="common">Flavobacterium odoratum</name>
    <dbReference type="NCBI Taxonomy" id="256"/>
    <lineage>
        <taxon>Bacteria</taxon>
        <taxon>Pseudomonadati</taxon>
        <taxon>Bacteroidota</taxon>
        <taxon>Flavobacteriia</taxon>
        <taxon>Flavobacteriales</taxon>
        <taxon>Flavobacteriaceae</taxon>
        <taxon>Myroides</taxon>
    </lineage>
</organism>
<dbReference type="InterPro" id="IPR018060">
    <property type="entry name" value="HTH_AraC"/>
</dbReference>
<reference evidence="5 6" key="1">
    <citation type="submission" date="2018-06" db="EMBL/GenBank/DDBJ databases">
        <authorList>
            <consortium name="Pathogen Informatics"/>
            <person name="Doyle S."/>
        </authorList>
    </citation>
    <scope>NUCLEOTIDE SEQUENCE [LARGE SCALE GENOMIC DNA]</scope>
    <source>
        <strain evidence="5 6">NCTC11179</strain>
    </source>
</reference>
<dbReference type="InterPro" id="IPR009057">
    <property type="entry name" value="Homeodomain-like_sf"/>
</dbReference>
<dbReference type="InterPro" id="IPR050204">
    <property type="entry name" value="AraC_XylS_family_regulators"/>
</dbReference>
<evidence type="ECO:0000256" key="3">
    <source>
        <dbReference type="ARBA" id="ARBA00023163"/>
    </source>
</evidence>